<evidence type="ECO:0000313" key="4">
    <source>
        <dbReference type="Proteomes" id="UP000700706"/>
    </source>
</evidence>
<proteinExistence type="predicted"/>
<gene>
    <name evidence="3" type="ORF">JF625_09665</name>
</gene>
<dbReference type="EMBL" id="JAEKLZ010000170">
    <property type="protein sequence ID" value="MBW8725405.1"/>
    <property type="molecule type" value="Genomic_DNA"/>
</dbReference>
<sequence>MRPGPNSRRARGRNSGGGGGGGGSGGGGGGQQRRPNALPNRNQTIDSNGPDIRIRGNVFQVYDKYMGLARDAQASGDRVMAENYQQHAEHYVRIINAMNEAYGAPQHQPSQDSSRDQPGVDADYDPLTNPPPQQQRREFEARNDGGDRQQRRDYEPRNDGGDRQQGGRDFEPRGEGDRPQRREFEGRGEGGGDRQNRDQGFRNREQGFRDNNRPPRDRDQGFRDQNREQGQGRDQGQRERFGGPRENRPDYRGDRPQQSGPVDLNAPQPHIPSPLDPVPADVAVSSASFGADPRDQDDSGLDTELALPASIIARPRRGRPPRAAAPAGAAPSDQPVPAAPVEAAFQPPVQPEASAQPGLPGVAAEEAPAAPKRRPGRPRKVKTEDTPPEPSNDE</sequence>
<organism evidence="3 4">
    <name type="scientific">Inquilinus limosus</name>
    <dbReference type="NCBI Taxonomy" id="171674"/>
    <lineage>
        <taxon>Bacteria</taxon>
        <taxon>Pseudomonadati</taxon>
        <taxon>Pseudomonadota</taxon>
        <taxon>Alphaproteobacteria</taxon>
        <taxon>Rhodospirillales</taxon>
        <taxon>Rhodospirillaceae</taxon>
        <taxon>Inquilinus</taxon>
    </lineage>
</organism>
<feature type="compositionally biased region" description="Low complexity" evidence="1">
    <location>
        <begin position="321"/>
        <end position="332"/>
    </location>
</feature>
<reference evidence="3" key="1">
    <citation type="submission" date="2020-06" db="EMBL/GenBank/DDBJ databases">
        <title>Stable isotope informed genome-resolved metagenomics uncovers potential trophic interactions in rhizosphere soil.</title>
        <authorList>
            <person name="Starr E.P."/>
            <person name="Shi S."/>
            <person name="Blazewicz S.J."/>
            <person name="Koch B.J."/>
            <person name="Probst A.J."/>
            <person name="Hungate B.A."/>
            <person name="Pett-Ridge J."/>
            <person name="Firestone M.K."/>
            <person name="Banfield J.F."/>
        </authorList>
    </citation>
    <scope>NUCLEOTIDE SEQUENCE</scope>
    <source>
        <strain evidence="3">YM_69_17</strain>
    </source>
</reference>
<evidence type="ECO:0000259" key="2">
    <source>
        <dbReference type="Pfam" id="PF13763"/>
    </source>
</evidence>
<accession>A0A952KEK2</accession>
<feature type="compositionally biased region" description="Low complexity" evidence="1">
    <location>
        <begin position="360"/>
        <end position="370"/>
    </location>
</feature>
<comment type="caution">
    <text evidence="3">The sequence shown here is derived from an EMBL/GenBank/DDBJ whole genome shotgun (WGS) entry which is preliminary data.</text>
</comment>
<dbReference type="InterPro" id="IPR025430">
    <property type="entry name" value="DUF4167"/>
</dbReference>
<dbReference type="AlphaFoldDB" id="A0A952KEK2"/>
<feature type="region of interest" description="Disordered" evidence="1">
    <location>
        <begin position="103"/>
        <end position="394"/>
    </location>
</feature>
<evidence type="ECO:0000256" key="1">
    <source>
        <dbReference type="SAM" id="MobiDB-lite"/>
    </source>
</evidence>
<protein>
    <submittedName>
        <fullName evidence="3">DUF4167 domain-containing protein</fullName>
    </submittedName>
</protein>
<dbReference type="Pfam" id="PF13763">
    <property type="entry name" value="DUF4167"/>
    <property type="match status" value="1"/>
</dbReference>
<dbReference type="Proteomes" id="UP000700706">
    <property type="component" value="Unassembled WGS sequence"/>
</dbReference>
<feature type="compositionally biased region" description="Gly residues" evidence="1">
    <location>
        <begin position="14"/>
        <end position="31"/>
    </location>
</feature>
<name>A0A952KEK2_9PROT</name>
<evidence type="ECO:0000313" key="3">
    <source>
        <dbReference type="EMBL" id="MBW8725405.1"/>
    </source>
</evidence>
<feature type="domain" description="DUF4167" evidence="2">
    <location>
        <begin position="32"/>
        <end position="100"/>
    </location>
</feature>
<feature type="region of interest" description="Disordered" evidence="1">
    <location>
        <begin position="1"/>
        <end position="51"/>
    </location>
</feature>
<feature type="compositionally biased region" description="Basic residues" evidence="1">
    <location>
        <begin position="371"/>
        <end position="380"/>
    </location>
</feature>
<feature type="compositionally biased region" description="Basic and acidic residues" evidence="1">
    <location>
        <begin position="135"/>
        <end position="255"/>
    </location>
</feature>